<accession>A0A6N3T6W2</accession>
<reference evidence="1 2" key="1">
    <citation type="submission" date="2019-07" db="EMBL/GenBank/DDBJ databases">
        <title>Whole genome shotgun sequence of Acetobacter indonesiensis NBRC 16471.</title>
        <authorList>
            <person name="Hosoyama A."/>
            <person name="Uohara A."/>
            <person name="Ohji S."/>
            <person name="Ichikawa N."/>
        </authorList>
    </citation>
    <scope>NUCLEOTIDE SEQUENCE [LARGE SCALE GENOMIC DNA]</scope>
    <source>
        <strain evidence="1 2">NBRC 16471</strain>
    </source>
</reference>
<protein>
    <submittedName>
        <fullName evidence="1">Uncharacterized protein</fullName>
    </submittedName>
</protein>
<evidence type="ECO:0000313" key="1">
    <source>
        <dbReference type="EMBL" id="GEN03674.1"/>
    </source>
</evidence>
<evidence type="ECO:0000313" key="2">
    <source>
        <dbReference type="Proteomes" id="UP000321104"/>
    </source>
</evidence>
<dbReference type="EMBL" id="BJXQ01000008">
    <property type="protein sequence ID" value="GEN03674.1"/>
    <property type="molecule type" value="Genomic_DNA"/>
</dbReference>
<comment type="caution">
    <text evidence="1">The sequence shown here is derived from an EMBL/GenBank/DDBJ whole genome shotgun (WGS) entry which is preliminary data.</text>
</comment>
<name>A0A6N3T6W2_9PROT</name>
<proteinExistence type="predicted"/>
<gene>
    <name evidence="1" type="ORF">AIN02nite_16990</name>
</gene>
<organism evidence="1 2">
    <name type="scientific">Acetobacter indonesiensis</name>
    <dbReference type="NCBI Taxonomy" id="104101"/>
    <lineage>
        <taxon>Bacteria</taxon>
        <taxon>Pseudomonadati</taxon>
        <taxon>Pseudomonadota</taxon>
        <taxon>Alphaproteobacteria</taxon>
        <taxon>Acetobacterales</taxon>
        <taxon>Acetobacteraceae</taxon>
        <taxon>Acetobacter</taxon>
    </lineage>
</organism>
<dbReference type="AlphaFoldDB" id="A0A6N3T6W2"/>
<dbReference type="Proteomes" id="UP000321104">
    <property type="component" value="Unassembled WGS sequence"/>
</dbReference>
<sequence>MAATTADTPVAEQPANKRLKNQTLSDYGFFSDWAFYRQGAPSARVRLCFFTYEHCRLYS</sequence>